<accession>A0AAV1JHM3</accession>
<dbReference type="GO" id="GO:0006396">
    <property type="term" value="P:RNA processing"/>
    <property type="evidence" value="ECO:0007669"/>
    <property type="project" value="TreeGrafter"/>
</dbReference>
<name>A0AAV1JHM3_9NEOP</name>
<dbReference type="InterPro" id="IPR039883">
    <property type="entry name" value="Fcf2/DNTTIP2"/>
</dbReference>
<dbReference type="PANTHER" id="PTHR21686">
    <property type="entry name" value="DEOXYNUCLEOTIDYLTRANSFERASE TERMINAL-INTERACTING PROTEIN 2"/>
    <property type="match status" value="1"/>
</dbReference>
<keyword evidence="2" id="KW-0539">Nucleus</keyword>
<protein>
    <recommendedName>
        <fullName evidence="4">Fcf2 pre-rRNA processing C-terminal domain-containing protein</fullName>
    </recommendedName>
</protein>
<feature type="region of interest" description="Disordered" evidence="3">
    <location>
        <begin position="257"/>
        <end position="287"/>
    </location>
</feature>
<feature type="compositionally biased region" description="Basic residues" evidence="3">
    <location>
        <begin position="276"/>
        <end position="287"/>
    </location>
</feature>
<feature type="compositionally biased region" description="Basic and acidic residues" evidence="3">
    <location>
        <begin position="257"/>
        <end position="275"/>
    </location>
</feature>
<comment type="subcellular location">
    <subcellularLocation>
        <location evidence="1">Nucleus</location>
        <location evidence="1">Nucleolus</location>
    </subcellularLocation>
</comment>
<feature type="domain" description="Fcf2 pre-rRNA processing C-terminal" evidence="4">
    <location>
        <begin position="153"/>
        <end position="245"/>
    </location>
</feature>
<evidence type="ECO:0000256" key="2">
    <source>
        <dbReference type="ARBA" id="ARBA00023242"/>
    </source>
</evidence>
<proteinExistence type="predicted"/>
<keyword evidence="6" id="KW-1185">Reference proteome</keyword>
<sequence>MDFIVDTVGDDNLQDKSELILKADKLFIDTEEKTQTILDLFEKKKQELDAQIAVEDAIDRKLKNLKIDGVYDEFFNDMMWTSLIALNRKKPLFKFDQLDKETGKLKSKIGSVDVDKEMQRSVLKPGIEQEHTLPKYNLSDKTLRKLRKAERLKTKGRGWFNMAAPELTPELKRDLQLLRMRSALDPKHFYKKNDMEVLPKYFQVGKVMDSPLDHVNERLTKKQRKRTIVDELLADADLQKYNKKKYKEIMDEKRKTQYKTFMKDKRQKNKDELKKNKAKSKSNKGKK</sequence>
<dbReference type="PANTHER" id="PTHR21686:SF12">
    <property type="entry name" value="DEOXYNUCLEOTIDYLTRANSFERASE TERMINAL-INTERACTING PROTEIN 2"/>
    <property type="match status" value="1"/>
</dbReference>
<evidence type="ECO:0000313" key="6">
    <source>
        <dbReference type="Proteomes" id="UP001497472"/>
    </source>
</evidence>
<dbReference type="Pfam" id="PF08698">
    <property type="entry name" value="Fcf2"/>
    <property type="match status" value="1"/>
</dbReference>
<dbReference type="GO" id="GO:0005730">
    <property type="term" value="C:nucleolus"/>
    <property type="evidence" value="ECO:0007669"/>
    <property type="project" value="UniProtKB-SubCell"/>
</dbReference>
<evidence type="ECO:0000313" key="5">
    <source>
        <dbReference type="EMBL" id="CAK1548141.1"/>
    </source>
</evidence>
<evidence type="ECO:0000256" key="3">
    <source>
        <dbReference type="SAM" id="MobiDB-lite"/>
    </source>
</evidence>
<dbReference type="GO" id="GO:0003723">
    <property type="term" value="F:RNA binding"/>
    <property type="evidence" value="ECO:0007669"/>
    <property type="project" value="TreeGrafter"/>
</dbReference>
<evidence type="ECO:0000256" key="1">
    <source>
        <dbReference type="ARBA" id="ARBA00004604"/>
    </source>
</evidence>
<dbReference type="Proteomes" id="UP001497472">
    <property type="component" value="Unassembled WGS sequence"/>
</dbReference>
<organism evidence="5 6">
    <name type="scientific">Leptosia nina</name>
    <dbReference type="NCBI Taxonomy" id="320188"/>
    <lineage>
        <taxon>Eukaryota</taxon>
        <taxon>Metazoa</taxon>
        <taxon>Ecdysozoa</taxon>
        <taxon>Arthropoda</taxon>
        <taxon>Hexapoda</taxon>
        <taxon>Insecta</taxon>
        <taxon>Pterygota</taxon>
        <taxon>Neoptera</taxon>
        <taxon>Endopterygota</taxon>
        <taxon>Lepidoptera</taxon>
        <taxon>Glossata</taxon>
        <taxon>Ditrysia</taxon>
        <taxon>Papilionoidea</taxon>
        <taxon>Pieridae</taxon>
        <taxon>Pierinae</taxon>
        <taxon>Leptosia</taxon>
    </lineage>
</organism>
<gene>
    <name evidence="5" type="ORF">LNINA_LOCUS7561</name>
</gene>
<dbReference type="EMBL" id="CAVLEF010000010">
    <property type="protein sequence ID" value="CAK1548141.1"/>
    <property type="molecule type" value="Genomic_DNA"/>
</dbReference>
<evidence type="ECO:0000259" key="4">
    <source>
        <dbReference type="Pfam" id="PF08698"/>
    </source>
</evidence>
<reference evidence="5 6" key="1">
    <citation type="submission" date="2023-11" db="EMBL/GenBank/DDBJ databases">
        <authorList>
            <person name="Okamura Y."/>
        </authorList>
    </citation>
    <scope>NUCLEOTIDE SEQUENCE [LARGE SCALE GENOMIC DNA]</scope>
</reference>
<dbReference type="AlphaFoldDB" id="A0AAV1JHM3"/>
<comment type="caution">
    <text evidence="5">The sequence shown here is derived from an EMBL/GenBank/DDBJ whole genome shotgun (WGS) entry which is preliminary data.</text>
</comment>
<dbReference type="InterPro" id="IPR014810">
    <property type="entry name" value="Fcf2_C"/>
</dbReference>